<organism evidence="4 5">
    <name type="scientific">Pseudomonas fluorescens</name>
    <dbReference type="NCBI Taxonomy" id="294"/>
    <lineage>
        <taxon>Bacteria</taxon>
        <taxon>Pseudomonadati</taxon>
        <taxon>Pseudomonadota</taxon>
        <taxon>Gammaproteobacteria</taxon>
        <taxon>Pseudomonadales</taxon>
        <taxon>Pseudomonadaceae</taxon>
        <taxon>Pseudomonas</taxon>
    </lineage>
</organism>
<dbReference type="RefSeq" id="WP_150718815.1">
    <property type="nucleotide sequence ID" value="NZ_CABVGY010000042.1"/>
</dbReference>
<dbReference type="EMBL" id="CABVGY010000042">
    <property type="protein sequence ID" value="VVN39190.1"/>
    <property type="molecule type" value="Genomic_DNA"/>
</dbReference>
<protein>
    <recommendedName>
        <fullName evidence="2">Curli production assembly/transport component CsgF</fullName>
    </recommendedName>
</protein>
<accession>A0A5E6XDM9</accession>
<evidence type="ECO:0000256" key="1">
    <source>
        <dbReference type="ARBA" id="ARBA00003989"/>
    </source>
</evidence>
<dbReference type="AlphaFoldDB" id="A0A5E6XDM9"/>
<evidence type="ECO:0000256" key="2">
    <source>
        <dbReference type="ARBA" id="ARBA00014031"/>
    </source>
</evidence>
<comment type="function">
    <text evidence="1">May be involved in the biogenesis of curli organelles.</text>
</comment>
<sequence>MKETIFRKRTGLLLLGLWFAGAGSSGLVQATELVYTPINPSFGGNPLNGTWLLNNAQAQNDYDDPDLKDRTTVAGTSALERFTSQLQSRLLGQLLDNISTGNTGSLSTDAFIVDVIDDSGALTINVTDRVTGEVSEIQVNGITTTP</sequence>
<keyword evidence="3" id="KW-0732">Signal</keyword>
<evidence type="ECO:0000313" key="5">
    <source>
        <dbReference type="Proteomes" id="UP000326729"/>
    </source>
</evidence>
<dbReference type="InterPro" id="IPR018893">
    <property type="entry name" value="T8SS_CsgF"/>
</dbReference>
<dbReference type="Pfam" id="PF10614">
    <property type="entry name" value="CsgF"/>
    <property type="match status" value="1"/>
</dbReference>
<evidence type="ECO:0000313" key="4">
    <source>
        <dbReference type="EMBL" id="VVN39190.1"/>
    </source>
</evidence>
<gene>
    <name evidence="4" type="ORF">PS659_05337</name>
</gene>
<evidence type="ECO:0000256" key="3">
    <source>
        <dbReference type="ARBA" id="ARBA00022729"/>
    </source>
</evidence>
<dbReference type="Proteomes" id="UP000326729">
    <property type="component" value="Unassembled WGS sequence"/>
</dbReference>
<name>A0A5E6XDM9_PSEFL</name>
<reference evidence="4 5" key="1">
    <citation type="submission" date="2019-09" db="EMBL/GenBank/DDBJ databases">
        <authorList>
            <person name="Chandra G."/>
            <person name="Truman W A."/>
        </authorList>
    </citation>
    <scope>NUCLEOTIDE SEQUENCE [LARGE SCALE GENOMIC DNA]</scope>
    <source>
        <strain evidence="4">PS659</strain>
    </source>
</reference>
<proteinExistence type="predicted"/>
<dbReference type="OrthoDB" id="1443407at2"/>